<dbReference type="Proteomes" id="UP001642482">
    <property type="component" value="Unassembled WGS sequence"/>
</dbReference>
<feature type="domain" description="C2H2-type" evidence="9">
    <location>
        <begin position="22"/>
        <end position="49"/>
    </location>
</feature>
<evidence type="ECO:0000313" key="11">
    <source>
        <dbReference type="Proteomes" id="UP001642482"/>
    </source>
</evidence>
<keyword evidence="5" id="KW-0862">Zinc</keyword>
<dbReference type="PANTHER" id="PTHR40626:SF10">
    <property type="entry name" value="C2H2-TYPE DOMAIN-CONTAINING PROTEIN"/>
    <property type="match status" value="1"/>
</dbReference>
<name>A0ABP0CYH8_9PEZI</name>
<dbReference type="SUPFAM" id="SSF57667">
    <property type="entry name" value="beta-beta-alpha zinc fingers"/>
    <property type="match status" value="1"/>
</dbReference>
<keyword evidence="3" id="KW-0677">Repeat</keyword>
<feature type="region of interest" description="Disordered" evidence="8">
    <location>
        <begin position="76"/>
        <end position="168"/>
    </location>
</feature>
<feature type="compositionally biased region" description="Basic and acidic residues" evidence="8">
    <location>
        <begin position="76"/>
        <end position="85"/>
    </location>
</feature>
<dbReference type="CDD" id="cd12148">
    <property type="entry name" value="fungal_TF_MHR"/>
    <property type="match status" value="1"/>
</dbReference>
<dbReference type="PROSITE" id="PS50157">
    <property type="entry name" value="ZINC_FINGER_C2H2_2"/>
    <property type="match status" value="2"/>
</dbReference>
<evidence type="ECO:0000256" key="2">
    <source>
        <dbReference type="ARBA" id="ARBA00022723"/>
    </source>
</evidence>
<feature type="region of interest" description="Disordered" evidence="8">
    <location>
        <begin position="316"/>
        <end position="354"/>
    </location>
</feature>
<dbReference type="SMART" id="SM00355">
    <property type="entry name" value="ZnF_C2H2"/>
    <property type="match status" value="2"/>
</dbReference>
<evidence type="ECO:0000256" key="1">
    <source>
        <dbReference type="ARBA" id="ARBA00004123"/>
    </source>
</evidence>
<evidence type="ECO:0000256" key="5">
    <source>
        <dbReference type="ARBA" id="ARBA00022833"/>
    </source>
</evidence>
<organism evidence="10 11">
    <name type="scientific">Sporothrix eucalyptigena</name>
    <dbReference type="NCBI Taxonomy" id="1812306"/>
    <lineage>
        <taxon>Eukaryota</taxon>
        <taxon>Fungi</taxon>
        <taxon>Dikarya</taxon>
        <taxon>Ascomycota</taxon>
        <taxon>Pezizomycotina</taxon>
        <taxon>Sordariomycetes</taxon>
        <taxon>Sordariomycetidae</taxon>
        <taxon>Ophiostomatales</taxon>
        <taxon>Ophiostomataceae</taxon>
        <taxon>Sporothrix</taxon>
    </lineage>
</organism>
<dbReference type="EMBL" id="CAWUHD010000175">
    <property type="protein sequence ID" value="CAK7237184.1"/>
    <property type="molecule type" value="Genomic_DNA"/>
</dbReference>
<reference evidence="10 11" key="1">
    <citation type="submission" date="2024-01" db="EMBL/GenBank/DDBJ databases">
        <authorList>
            <person name="Allen C."/>
            <person name="Tagirdzhanova G."/>
        </authorList>
    </citation>
    <scope>NUCLEOTIDE SEQUENCE [LARGE SCALE GENOMIC DNA]</scope>
</reference>
<sequence>MANSSFHMFRALPSGKTNHGAHTCPTCFKTFTRSEHCARHQFSHNKERPFPCRFCGKTYARKDLVKRHERTLHAEEYTKLMEANDARSGASNNDDDDPSSNVSNRTKPSPRQENAQPTPPDSISVAVPVSNHRRSAPHDQIVVLGSNPRKRPRDEAAAGDDVASNPAPKVSLRTSLAIMENPDAALEEMLHENNSLVQLKSSELLTNFQGHLLEPPQMVGIDVDTEPTAQIVAAALSSSGAGPAHETRPNASFNALHAGDLPVSDHMAFIQALNLLGSECTSTGDEFHYRPNSGMPQDGIDFPWWQANFEPLDAGHHPMSGQQVFRSRSESVPSLDSSGQPARSVSSADTSGRLPRILKETPTSPLQLLIDDNAYRCLQLDTCSRLGQPDYALPLKNCRDLQQMLNSYIDGFHRHCPILHIASMKPDKTPSPLVWAMCCIGSLYRLDREKAQRLHEVASSMLPSKVRRCKLSASPQAAQSTHAGRGQAEKEPADDAEMEQLWVLQTRVLLCFYASLGASHNDDFSEFNELGLIAREYRLRRDYLRHSRLLRHHTWGEWIERESIKRLLCSIFIESNLFLILYDYVPGFDTSQDLDIEVLEEERLWSAPTAASWEAARQTVIPCTRRIRDVVADMLAGAPGGGDDAPEPYYVSAFTTLVAVHAVNVHNWHVSQVSQTLARGTRTPGCTPDAMLQHSLDALARCHEVLRLSRRDGVEPMWDDPEGPLLFNCEAMLRGAYARLFSDVSLPQRFTILCGSSRDRQAALREFVAAKQERSALVTSAVAHIFEAILVPIKIGHLLVRKTAAFSWSIETAISAWGSSVVLCKWIYCIETLQPQKHPTELEFRIMDQVKTAIEDMDGEYEEGHSLAAALIRALASFLTDVA</sequence>
<dbReference type="InterPro" id="IPR051059">
    <property type="entry name" value="VerF-like"/>
</dbReference>
<feature type="compositionally biased region" description="Polar residues" evidence="8">
    <location>
        <begin position="320"/>
        <end position="350"/>
    </location>
</feature>
<evidence type="ECO:0000256" key="6">
    <source>
        <dbReference type="ARBA" id="ARBA00023242"/>
    </source>
</evidence>
<evidence type="ECO:0000256" key="3">
    <source>
        <dbReference type="ARBA" id="ARBA00022737"/>
    </source>
</evidence>
<feature type="domain" description="C2H2-type" evidence="9">
    <location>
        <begin position="50"/>
        <end position="78"/>
    </location>
</feature>
<keyword evidence="4 7" id="KW-0863">Zinc-finger</keyword>
<proteinExistence type="predicted"/>
<accession>A0ABP0CYH8</accession>
<feature type="compositionally biased region" description="Polar residues" evidence="8">
    <location>
        <begin position="105"/>
        <end position="116"/>
    </location>
</feature>
<comment type="caution">
    <text evidence="10">The sequence shown here is derived from an EMBL/GenBank/DDBJ whole genome shotgun (WGS) entry which is preliminary data.</text>
</comment>
<dbReference type="PANTHER" id="PTHR40626">
    <property type="entry name" value="MIP31509P"/>
    <property type="match status" value="1"/>
</dbReference>
<dbReference type="Pfam" id="PF04082">
    <property type="entry name" value="Fungal_trans"/>
    <property type="match status" value="1"/>
</dbReference>
<comment type="subcellular location">
    <subcellularLocation>
        <location evidence="1">Nucleus</location>
    </subcellularLocation>
</comment>
<keyword evidence="6" id="KW-0539">Nucleus</keyword>
<protein>
    <recommendedName>
        <fullName evidence="9">C2H2-type domain-containing protein</fullName>
    </recommendedName>
</protein>
<dbReference type="InterPro" id="IPR013087">
    <property type="entry name" value="Znf_C2H2_type"/>
</dbReference>
<gene>
    <name evidence="10" type="ORF">SEUCBS140593_009872</name>
</gene>
<keyword evidence="2" id="KW-0479">Metal-binding</keyword>
<dbReference type="Gene3D" id="3.30.160.60">
    <property type="entry name" value="Classic Zinc Finger"/>
    <property type="match status" value="1"/>
</dbReference>
<evidence type="ECO:0000256" key="4">
    <source>
        <dbReference type="ARBA" id="ARBA00022771"/>
    </source>
</evidence>
<keyword evidence="11" id="KW-1185">Reference proteome</keyword>
<evidence type="ECO:0000259" key="9">
    <source>
        <dbReference type="PROSITE" id="PS50157"/>
    </source>
</evidence>
<evidence type="ECO:0000256" key="8">
    <source>
        <dbReference type="SAM" id="MobiDB-lite"/>
    </source>
</evidence>
<dbReference type="InterPro" id="IPR007219">
    <property type="entry name" value="XnlR_reg_dom"/>
</dbReference>
<evidence type="ECO:0000313" key="10">
    <source>
        <dbReference type="EMBL" id="CAK7237184.1"/>
    </source>
</evidence>
<dbReference type="InterPro" id="IPR036236">
    <property type="entry name" value="Znf_C2H2_sf"/>
</dbReference>
<evidence type="ECO:0000256" key="7">
    <source>
        <dbReference type="PROSITE-ProRule" id="PRU00042"/>
    </source>
</evidence>
<dbReference type="PROSITE" id="PS00028">
    <property type="entry name" value="ZINC_FINGER_C2H2_1"/>
    <property type="match status" value="2"/>
</dbReference>